<protein>
    <submittedName>
        <fullName evidence="2">Uncharacterized protein</fullName>
    </submittedName>
</protein>
<dbReference type="Proteomes" id="UP000279994">
    <property type="component" value="Unassembled WGS sequence"/>
</dbReference>
<evidence type="ECO:0000313" key="3">
    <source>
        <dbReference type="Proteomes" id="UP000279994"/>
    </source>
</evidence>
<accession>A0A3N0GLF5</accession>
<feature type="region of interest" description="Disordered" evidence="1">
    <location>
        <begin position="1"/>
        <end position="28"/>
    </location>
</feature>
<comment type="caution">
    <text evidence="2">The sequence shown here is derived from an EMBL/GenBank/DDBJ whole genome shotgun (WGS) entry which is preliminary data.</text>
</comment>
<organism evidence="2 3">
    <name type="scientific">Nocardioides pocheonensis</name>
    <dbReference type="NCBI Taxonomy" id="661485"/>
    <lineage>
        <taxon>Bacteria</taxon>
        <taxon>Bacillati</taxon>
        <taxon>Actinomycetota</taxon>
        <taxon>Actinomycetes</taxon>
        <taxon>Propionibacteriales</taxon>
        <taxon>Nocardioidaceae</taxon>
        <taxon>Nocardioides</taxon>
    </lineage>
</organism>
<gene>
    <name evidence="2" type="ORF">EFL26_16140</name>
</gene>
<evidence type="ECO:0000313" key="2">
    <source>
        <dbReference type="EMBL" id="RNM12968.1"/>
    </source>
</evidence>
<evidence type="ECO:0000256" key="1">
    <source>
        <dbReference type="SAM" id="MobiDB-lite"/>
    </source>
</evidence>
<keyword evidence="3" id="KW-1185">Reference proteome</keyword>
<feature type="compositionally biased region" description="Basic residues" evidence="1">
    <location>
        <begin position="1"/>
        <end position="11"/>
    </location>
</feature>
<reference evidence="2 3" key="1">
    <citation type="submission" date="2018-11" db="EMBL/GenBank/DDBJ databases">
        <authorList>
            <person name="Li F."/>
        </authorList>
    </citation>
    <scope>NUCLEOTIDE SEQUENCE [LARGE SCALE GENOMIC DNA]</scope>
    <source>
        <strain evidence="2 3">Gsoil 818</strain>
    </source>
</reference>
<name>A0A3N0GLF5_9ACTN</name>
<dbReference type="EMBL" id="RJSF01000043">
    <property type="protein sequence ID" value="RNM12968.1"/>
    <property type="molecule type" value="Genomic_DNA"/>
</dbReference>
<dbReference type="RefSeq" id="WP_123223944.1">
    <property type="nucleotide sequence ID" value="NZ_RJSF01000043.1"/>
</dbReference>
<proteinExistence type="predicted"/>
<dbReference type="AlphaFoldDB" id="A0A3N0GLF5"/>
<sequence length="114" mass="12356">MENAKRRHERHHDRNHDRHQWGPAPSGEAQHRAVCRRCGLQEVTTWCQASDGNPVEVVAWVAPTGSVVAARPVESRPVPALAGGLPALEDCIVDPQSAAPVPAHCPGTPEVWQP</sequence>